<sequence>MYIEYENVQFVREDGKKYARRSQPPKILPIMLPKPKFMPTKLVRISDMKIVNGSQVNGGYCALSYSWNQSGDIKLDKTTGKSQRIDEGKHQIISYDTIFPDMIIPQYKTDWNKRLQKIYRVFKIMEDKNYYFSKTIQYVKFEGIIQQICRKFNIKYIWYDQMCISQDDKEERRREIRNMHRIYGNAYCTVALAPDYSEKYNLNIKQEYFKRLWTLEEIKKSKRLLFVGKNIHMWEKDITGGSIYPLIKPLSELSVNEVLYHAHQRTSTKEHDRVFALINLFPEFIDQENDTHSFKNLMIRYFCGVFPIKK</sequence>
<evidence type="ECO:0000313" key="3">
    <source>
        <dbReference type="Proteomes" id="UP001209540"/>
    </source>
</evidence>
<dbReference type="Proteomes" id="UP001209540">
    <property type="component" value="Unassembled WGS sequence"/>
</dbReference>
<dbReference type="PANTHER" id="PTHR33112">
    <property type="entry name" value="DOMAIN PROTEIN, PUTATIVE-RELATED"/>
    <property type="match status" value="1"/>
</dbReference>
<dbReference type="InterPro" id="IPR010730">
    <property type="entry name" value="HET"/>
</dbReference>
<proteinExistence type="predicted"/>
<name>A0AAD5P9E0_9FUNG</name>
<evidence type="ECO:0000259" key="1">
    <source>
        <dbReference type="Pfam" id="PF06985"/>
    </source>
</evidence>
<dbReference type="PANTHER" id="PTHR33112:SF16">
    <property type="entry name" value="HETEROKARYON INCOMPATIBILITY DOMAIN-CONTAINING PROTEIN"/>
    <property type="match status" value="1"/>
</dbReference>
<reference evidence="2" key="2">
    <citation type="submission" date="2023-02" db="EMBL/GenBank/DDBJ databases">
        <authorList>
            <consortium name="DOE Joint Genome Institute"/>
            <person name="Mondo S.J."/>
            <person name="Chang Y."/>
            <person name="Wang Y."/>
            <person name="Ahrendt S."/>
            <person name="Andreopoulos W."/>
            <person name="Barry K."/>
            <person name="Beard J."/>
            <person name="Benny G.L."/>
            <person name="Blankenship S."/>
            <person name="Bonito G."/>
            <person name="Cuomo C."/>
            <person name="Desiro A."/>
            <person name="Gervers K.A."/>
            <person name="Hundley H."/>
            <person name="Kuo A."/>
            <person name="LaButti K."/>
            <person name="Lang B.F."/>
            <person name="Lipzen A."/>
            <person name="O'Donnell K."/>
            <person name="Pangilinan J."/>
            <person name="Reynolds N."/>
            <person name="Sandor L."/>
            <person name="Smith M.W."/>
            <person name="Tsang A."/>
            <person name="Grigoriev I.V."/>
            <person name="Stajich J.E."/>
            <person name="Spatafora J.W."/>
        </authorList>
    </citation>
    <scope>NUCLEOTIDE SEQUENCE</scope>
    <source>
        <strain evidence="2">RSA 2281</strain>
    </source>
</reference>
<comment type="caution">
    <text evidence="2">The sequence shown here is derived from an EMBL/GenBank/DDBJ whole genome shotgun (WGS) entry which is preliminary data.</text>
</comment>
<dbReference type="EMBL" id="JAIXMP010000033">
    <property type="protein sequence ID" value="KAI9250190.1"/>
    <property type="molecule type" value="Genomic_DNA"/>
</dbReference>
<feature type="domain" description="Heterokaryon incompatibility" evidence="1">
    <location>
        <begin position="147"/>
        <end position="200"/>
    </location>
</feature>
<evidence type="ECO:0000313" key="2">
    <source>
        <dbReference type="EMBL" id="KAI9250190.1"/>
    </source>
</evidence>
<reference evidence="2" key="1">
    <citation type="journal article" date="2022" name="IScience">
        <title>Evolution of zygomycete secretomes and the origins of terrestrial fungal ecologies.</title>
        <authorList>
            <person name="Chang Y."/>
            <person name="Wang Y."/>
            <person name="Mondo S."/>
            <person name="Ahrendt S."/>
            <person name="Andreopoulos W."/>
            <person name="Barry K."/>
            <person name="Beard J."/>
            <person name="Benny G.L."/>
            <person name="Blankenship S."/>
            <person name="Bonito G."/>
            <person name="Cuomo C."/>
            <person name="Desiro A."/>
            <person name="Gervers K.A."/>
            <person name="Hundley H."/>
            <person name="Kuo A."/>
            <person name="LaButti K."/>
            <person name="Lang B.F."/>
            <person name="Lipzen A."/>
            <person name="O'Donnell K."/>
            <person name="Pangilinan J."/>
            <person name="Reynolds N."/>
            <person name="Sandor L."/>
            <person name="Smith M.E."/>
            <person name="Tsang A."/>
            <person name="Grigoriev I.V."/>
            <person name="Stajich J.E."/>
            <person name="Spatafora J.W."/>
        </authorList>
    </citation>
    <scope>NUCLEOTIDE SEQUENCE</scope>
    <source>
        <strain evidence="2">RSA 2281</strain>
    </source>
</reference>
<organism evidence="2 3">
    <name type="scientific">Phascolomyces articulosus</name>
    <dbReference type="NCBI Taxonomy" id="60185"/>
    <lineage>
        <taxon>Eukaryota</taxon>
        <taxon>Fungi</taxon>
        <taxon>Fungi incertae sedis</taxon>
        <taxon>Mucoromycota</taxon>
        <taxon>Mucoromycotina</taxon>
        <taxon>Mucoromycetes</taxon>
        <taxon>Mucorales</taxon>
        <taxon>Lichtheimiaceae</taxon>
        <taxon>Phascolomyces</taxon>
    </lineage>
</organism>
<dbReference type="AlphaFoldDB" id="A0AAD5P9E0"/>
<keyword evidence="3" id="KW-1185">Reference proteome</keyword>
<gene>
    <name evidence="2" type="ORF">BDA99DRAFT_575536</name>
</gene>
<protein>
    <recommendedName>
        <fullName evidence="1">Heterokaryon incompatibility domain-containing protein</fullName>
    </recommendedName>
</protein>
<dbReference type="Pfam" id="PF06985">
    <property type="entry name" value="HET"/>
    <property type="match status" value="1"/>
</dbReference>
<accession>A0AAD5P9E0</accession>
<feature type="non-terminal residue" evidence="2">
    <location>
        <position position="310"/>
    </location>
</feature>